<comment type="caution">
    <text evidence="2">The sequence shown here is derived from an EMBL/GenBank/DDBJ whole genome shotgun (WGS) entry which is preliminary data.</text>
</comment>
<dbReference type="EMBL" id="CADEAL010004285">
    <property type="protein sequence ID" value="CAB1456084.1"/>
    <property type="molecule type" value="Genomic_DNA"/>
</dbReference>
<keyword evidence="3" id="KW-1185">Reference proteome</keyword>
<feature type="region of interest" description="Disordered" evidence="1">
    <location>
        <begin position="107"/>
        <end position="127"/>
    </location>
</feature>
<accession>A0A9N7VUP6</accession>
<evidence type="ECO:0000313" key="2">
    <source>
        <dbReference type="EMBL" id="CAB1456084.1"/>
    </source>
</evidence>
<evidence type="ECO:0000313" key="3">
    <source>
        <dbReference type="Proteomes" id="UP001153269"/>
    </source>
</evidence>
<organism evidence="2 3">
    <name type="scientific">Pleuronectes platessa</name>
    <name type="common">European plaice</name>
    <dbReference type="NCBI Taxonomy" id="8262"/>
    <lineage>
        <taxon>Eukaryota</taxon>
        <taxon>Metazoa</taxon>
        <taxon>Chordata</taxon>
        <taxon>Craniata</taxon>
        <taxon>Vertebrata</taxon>
        <taxon>Euteleostomi</taxon>
        <taxon>Actinopterygii</taxon>
        <taxon>Neopterygii</taxon>
        <taxon>Teleostei</taxon>
        <taxon>Neoteleostei</taxon>
        <taxon>Acanthomorphata</taxon>
        <taxon>Carangaria</taxon>
        <taxon>Pleuronectiformes</taxon>
        <taxon>Pleuronectoidei</taxon>
        <taxon>Pleuronectidae</taxon>
        <taxon>Pleuronectes</taxon>
    </lineage>
</organism>
<name>A0A9N7VUP6_PLEPL</name>
<dbReference type="Proteomes" id="UP001153269">
    <property type="component" value="Unassembled WGS sequence"/>
</dbReference>
<gene>
    <name evidence="2" type="ORF">PLEPLA_LOCUS43865</name>
</gene>
<feature type="compositionally biased region" description="Low complexity" evidence="1">
    <location>
        <begin position="110"/>
        <end position="121"/>
    </location>
</feature>
<sequence>MRICICSAPSSSIPDDEEVPLLWTGGHGEEDPAAPCSTSTAGLCKHGSWRRLPSSPAGTECSVSGLDSSTGSAGLVSVSCPEERGIRADHVALMSTVRLRFTHWSTSPLDASTDAAPAADARGSRLL</sequence>
<protein>
    <submittedName>
        <fullName evidence="2">Uncharacterized protein</fullName>
    </submittedName>
</protein>
<proteinExistence type="predicted"/>
<dbReference type="AlphaFoldDB" id="A0A9N7VUP6"/>
<reference evidence="2" key="1">
    <citation type="submission" date="2020-03" db="EMBL/GenBank/DDBJ databases">
        <authorList>
            <person name="Weist P."/>
        </authorList>
    </citation>
    <scope>NUCLEOTIDE SEQUENCE</scope>
</reference>
<evidence type="ECO:0000256" key="1">
    <source>
        <dbReference type="SAM" id="MobiDB-lite"/>
    </source>
</evidence>